<keyword evidence="2" id="KW-0732">Signal</keyword>
<dbReference type="KEGG" id="nano:G5V58_18905"/>
<gene>
    <name evidence="3" type="ORF">G5V58_18905</name>
</gene>
<accession>A0A6G6WGX2</accession>
<feature type="signal peptide" evidence="2">
    <location>
        <begin position="1"/>
        <end position="28"/>
    </location>
</feature>
<dbReference type="RefSeq" id="WP_165236251.1">
    <property type="nucleotide sequence ID" value="NZ_CP049257.1"/>
</dbReference>
<proteinExistence type="predicted"/>
<feature type="compositionally biased region" description="Low complexity" evidence="1">
    <location>
        <begin position="203"/>
        <end position="214"/>
    </location>
</feature>
<feature type="chain" id="PRO_5026091149" description="DUF4352 domain-containing protein" evidence="2">
    <location>
        <begin position="29"/>
        <end position="226"/>
    </location>
</feature>
<dbReference type="EMBL" id="CP049257">
    <property type="protein sequence ID" value="QIG44578.1"/>
    <property type="molecule type" value="Genomic_DNA"/>
</dbReference>
<evidence type="ECO:0008006" key="5">
    <source>
        <dbReference type="Google" id="ProtNLM"/>
    </source>
</evidence>
<evidence type="ECO:0000313" key="3">
    <source>
        <dbReference type="EMBL" id="QIG44578.1"/>
    </source>
</evidence>
<keyword evidence="4" id="KW-1185">Reference proteome</keyword>
<name>A0A6G6WGX2_9ACTN</name>
<evidence type="ECO:0000313" key="4">
    <source>
        <dbReference type="Proteomes" id="UP000502996"/>
    </source>
</evidence>
<evidence type="ECO:0000256" key="1">
    <source>
        <dbReference type="SAM" id="MobiDB-lite"/>
    </source>
</evidence>
<organism evidence="3 4">
    <name type="scientific">Nocardioides anomalus</name>
    <dbReference type="NCBI Taxonomy" id="2712223"/>
    <lineage>
        <taxon>Bacteria</taxon>
        <taxon>Bacillati</taxon>
        <taxon>Actinomycetota</taxon>
        <taxon>Actinomycetes</taxon>
        <taxon>Propionibacteriales</taxon>
        <taxon>Nocardioidaceae</taxon>
        <taxon>Nocardioides</taxon>
    </lineage>
</organism>
<feature type="compositionally biased region" description="Low complexity" evidence="1">
    <location>
        <begin position="158"/>
        <end position="177"/>
    </location>
</feature>
<evidence type="ECO:0000256" key="2">
    <source>
        <dbReference type="SAM" id="SignalP"/>
    </source>
</evidence>
<dbReference type="PROSITE" id="PS51257">
    <property type="entry name" value="PROKAR_LIPOPROTEIN"/>
    <property type="match status" value="1"/>
</dbReference>
<sequence length="226" mass="23109">MRRRSFRLVAGALVLAAPLLTSCGFGKATDKVYTPAAGTNERTQDIKVLSAVVVSAQADSGTFIATFSNSADSLDAVTFDGLEGAGEWTDLQVGDVEQADIPARGYVNLADDGGVPIDGDFFPGDFMQLTMTFGNGQSTTMGVPVVYACDEWSGLDTSASAPLAPSASSSASESVSPGDVPTDGTSESADPGDEETPIEPEGSSSASPSASATAQPYDCNSVLEEQ</sequence>
<reference evidence="3 4" key="1">
    <citation type="submission" date="2020-02" db="EMBL/GenBank/DDBJ databases">
        <title>Full genome sequence of Nocardioides sp. R-3366.</title>
        <authorList>
            <person name="Im W.-T."/>
        </authorList>
    </citation>
    <scope>NUCLEOTIDE SEQUENCE [LARGE SCALE GENOMIC DNA]</scope>
    <source>
        <strain evidence="3 4">R-3366</strain>
    </source>
</reference>
<feature type="region of interest" description="Disordered" evidence="1">
    <location>
        <begin position="158"/>
        <end position="226"/>
    </location>
</feature>
<protein>
    <recommendedName>
        <fullName evidence="5">DUF4352 domain-containing protein</fullName>
    </recommendedName>
</protein>
<dbReference type="AlphaFoldDB" id="A0A6G6WGX2"/>
<dbReference type="Proteomes" id="UP000502996">
    <property type="component" value="Chromosome"/>
</dbReference>